<proteinExistence type="predicted"/>
<organism evidence="3 4">
    <name type="scientific">Penicillium cosmopolitanum</name>
    <dbReference type="NCBI Taxonomy" id="1131564"/>
    <lineage>
        <taxon>Eukaryota</taxon>
        <taxon>Fungi</taxon>
        <taxon>Dikarya</taxon>
        <taxon>Ascomycota</taxon>
        <taxon>Pezizomycotina</taxon>
        <taxon>Eurotiomycetes</taxon>
        <taxon>Eurotiomycetidae</taxon>
        <taxon>Eurotiales</taxon>
        <taxon>Aspergillaceae</taxon>
        <taxon>Penicillium</taxon>
    </lineage>
</organism>
<keyword evidence="2" id="KW-1133">Transmembrane helix</keyword>
<reference evidence="3" key="1">
    <citation type="submission" date="2022-12" db="EMBL/GenBank/DDBJ databases">
        <authorList>
            <person name="Petersen C."/>
        </authorList>
    </citation>
    <scope>NUCLEOTIDE SEQUENCE</scope>
    <source>
        <strain evidence="3">IBT 29677</strain>
    </source>
</reference>
<feature type="region of interest" description="Disordered" evidence="1">
    <location>
        <begin position="1"/>
        <end position="43"/>
    </location>
</feature>
<evidence type="ECO:0000256" key="2">
    <source>
        <dbReference type="SAM" id="Phobius"/>
    </source>
</evidence>
<dbReference type="AlphaFoldDB" id="A0A9W9SJD5"/>
<keyword evidence="2" id="KW-0472">Membrane</keyword>
<gene>
    <name evidence="3" type="ORF">N7509_012624</name>
</gene>
<accession>A0A9W9SJD5</accession>
<keyword evidence="2" id="KW-0812">Transmembrane</keyword>
<protein>
    <submittedName>
        <fullName evidence="3">Uncharacterized protein</fullName>
    </submittedName>
</protein>
<feature type="transmembrane region" description="Helical" evidence="2">
    <location>
        <begin position="74"/>
        <end position="96"/>
    </location>
</feature>
<dbReference type="Proteomes" id="UP001147747">
    <property type="component" value="Unassembled WGS sequence"/>
</dbReference>
<dbReference type="EMBL" id="JAPZBU010000011">
    <property type="protein sequence ID" value="KAJ5379505.1"/>
    <property type="molecule type" value="Genomic_DNA"/>
</dbReference>
<reference evidence="3" key="2">
    <citation type="journal article" date="2023" name="IMA Fungus">
        <title>Comparative genomic study of the Penicillium genus elucidates a diverse pangenome and 15 lateral gene transfer events.</title>
        <authorList>
            <person name="Petersen C."/>
            <person name="Sorensen T."/>
            <person name="Nielsen M.R."/>
            <person name="Sondergaard T.E."/>
            <person name="Sorensen J.L."/>
            <person name="Fitzpatrick D.A."/>
            <person name="Frisvad J.C."/>
            <person name="Nielsen K.L."/>
        </authorList>
    </citation>
    <scope>NUCLEOTIDE SEQUENCE</scope>
    <source>
        <strain evidence="3">IBT 29677</strain>
    </source>
</reference>
<dbReference type="OrthoDB" id="10447494at2759"/>
<name>A0A9W9SJD5_9EURO</name>
<evidence type="ECO:0000313" key="4">
    <source>
        <dbReference type="Proteomes" id="UP001147747"/>
    </source>
</evidence>
<evidence type="ECO:0000256" key="1">
    <source>
        <dbReference type="SAM" id="MobiDB-lite"/>
    </source>
</evidence>
<evidence type="ECO:0000313" key="3">
    <source>
        <dbReference type="EMBL" id="KAJ5379505.1"/>
    </source>
</evidence>
<keyword evidence="4" id="KW-1185">Reference proteome</keyword>
<comment type="caution">
    <text evidence="3">The sequence shown here is derived from an EMBL/GenBank/DDBJ whole genome shotgun (WGS) entry which is preliminary data.</text>
</comment>
<sequence>MQESKKWCVHPKSLTHIEQNPEKSSSDLPSPSPKELPRRSADTRIGSTHFATTTYVLYQLALSTLCLSTSESQMLLATFLWLGPTAIIVIVIGTGVEVEDQTKTEVALAFATEGVTRVAMTVAMTITEGRLLHAPPALGPIRLTIRPGLPPNALHRVAHLALPLDSMDLNVQIETTRGLDEQTPRSDHHQNAKEHAVHRPVVRVRHLPTADLHTASIVTDAIEALRFEDEVGASQVAVPLEDGLHVEVAIAEELTVVVRTSQDTANQSPPCAIEALTHHPTDVLAHTVMITVIETLDIVLDLYQGTPFALLGRGALYLLLIHVLKNQ</sequence>
<dbReference type="GeneID" id="81376241"/>
<dbReference type="RefSeq" id="XP_056483291.1">
    <property type="nucleotide sequence ID" value="XM_056637261.1"/>
</dbReference>